<evidence type="ECO:0008006" key="4">
    <source>
        <dbReference type="Google" id="ProtNLM"/>
    </source>
</evidence>
<dbReference type="PANTHER" id="PTHR34408">
    <property type="entry name" value="FAMILY PROTEIN, PUTATIVE-RELATED"/>
    <property type="match status" value="1"/>
</dbReference>
<evidence type="ECO:0000256" key="1">
    <source>
        <dbReference type="SAM" id="MobiDB-lite"/>
    </source>
</evidence>
<dbReference type="Gene3D" id="1.10.530.10">
    <property type="match status" value="1"/>
</dbReference>
<dbReference type="PANTHER" id="PTHR34408:SF1">
    <property type="entry name" value="GLYCOSYL HYDROLASE FAMILY 19 DOMAIN-CONTAINING PROTEIN HI_1415"/>
    <property type="match status" value="1"/>
</dbReference>
<feature type="region of interest" description="Disordered" evidence="1">
    <location>
        <begin position="1"/>
        <end position="21"/>
    </location>
</feature>
<dbReference type="SUPFAM" id="SSF53955">
    <property type="entry name" value="Lysozyme-like"/>
    <property type="match status" value="1"/>
</dbReference>
<dbReference type="InterPro" id="IPR052354">
    <property type="entry name" value="Cell_Wall_Dynamics_Protein"/>
</dbReference>
<accession>A0A5E4W3Z1</accession>
<proteinExistence type="predicted"/>
<evidence type="ECO:0000313" key="2">
    <source>
        <dbReference type="EMBL" id="VVE19647.1"/>
    </source>
</evidence>
<dbReference type="RefSeq" id="WP_150600067.1">
    <property type="nucleotide sequence ID" value="NZ_CABPRW010000006.1"/>
</dbReference>
<dbReference type="OrthoDB" id="1242806at2"/>
<dbReference type="EMBL" id="CABPRW010000006">
    <property type="protein sequence ID" value="VVE19647.1"/>
    <property type="molecule type" value="Genomic_DNA"/>
</dbReference>
<dbReference type="AlphaFoldDB" id="A0A5E4W3Z1"/>
<name>A0A5E4W3Z1_9BURK</name>
<sequence length="864" mass="95548">MTTNSSPHPASPTPATDTKVKRSSFGFPFLKKGNGQNASSSQFADEHEIYQGLANSESAGAYLVGRLGLWHGGVHVTAAGFGRHIDLAAGVRCIADGEVVAYRINRRNLTSERPDSGGTDTTAAEYSTGFALVRHTMEFPKGKTLTFFSLYMHLMAYDDYQKPEHSSWTKPAYWPQQWEVTQYARDVPAKGRLGQTADLSQRGLRVRTRANGRILAILPQGARVTLDPIKGRWGKLKTLDLNGKSLIPSHADGYADSASISNGWISMGHEHGGSLVKEIVPDDVFETVQVPSTPIPIKMGDLVGHLGRYDKLEPGTGPNRQVHLETFTADDIEGFIEACGDWVTQHGAHKEDWAPLGLPSEPTILRIAAGTTLYERPGSGMPRGVEPQVGKTGVVQSYAMAALARDTDRTYTEPQVDQSADRKVTWWRVESADLRGNPIEGWVRDFNHTPGRVTREFPQKWVDFKCISDDHDTAHTIFADPASWVEFAKAPDAPGVASRSKLSPLMQQVYDLLFTEGNGDLAAIQLRDMSTVSGNGYAWLMQATSRLIVKHESEWAAPSKWAELFAALEAQTGPSAKLDEEKKRLEKLVWWEDVSKKILGFPTNAVFHINPIGLVSNFLSDPEPITMAMLAAADPSGDPAYHAQILPALNKYARGYNVTTPRRVAHFLSQISVESGFKNVEERLNYSERVMKRTYGCISGPKGSEKYKEVGGDVVCSFGRLREKLWTESKKYANNPKNLANYVYASRYENGDEDSGDGYKYRGRGLIQTTFKSNYRVLTKEHNRRFPNEPCDFIANPDLVLSNLEYGIESAFVYWSVTRDVNSIADSGSVSDVTKKVNGGLHGYAERKSAFNKLANILGILKDD</sequence>
<evidence type="ECO:0000313" key="3">
    <source>
        <dbReference type="Proteomes" id="UP000382577"/>
    </source>
</evidence>
<organism evidence="2 3">
    <name type="scientific">Pandoraea fibrosis</name>
    <dbReference type="NCBI Taxonomy" id="1891094"/>
    <lineage>
        <taxon>Bacteria</taxon>
        <taxon>Pseudomonadati</taxon>
        <taxon>Pseudomonadota</taxon>
        <taxon>Betaproteobacteria</taxon>
        <taxon>Burkholderiales</taxon>
        <taxon>Burkholderiaceae</taxon>
        <taxon>Pandoraea</taxon>
    </lineage>
</organism>
<dbReference type="Proteomes" id="UP000382577">
    <property type="component" value="Unassembled WGS sequence"/>
</dbReference>
<protein>
    <recommendedName>
        <fullName evidence="4">Chitinase</fullName>
    </recommendedName>
</protein>
<gene>
    <name evidence="2" type="ORF">PFI31113_03039</name>
</gene>
<reference evidence="2 3" key="1">
    <citation type="submission" date="2019-08" db="EMBL/GenBank/DDBJ databases">
        <authorList>
            <person name="Peeters C."/>
        </authorList>
    </citation>
    <scope>NUCLEOTIDE SEQUENCE [LARGE SCALE GENOMIC DNA]</scope>
    <source>
        <strain evidence="2 3">LMG 31113</strain>
    </source>
</reference>
<dbReference type="InterPro" id="IPR023346">
    <property type="entry name" value="Lysozyme-like_dom_sf"/>
</dbReference>
<feature type="compositionally biased region" description="Low complexity" evidence="1">
    <location>
        <begin position="1"/>
        <end position="16"/>
    </location>
</feature>